<dbReference type="EMBL" id="RBZP01000005">
    <property type="protein sequence ID" value="RKQ33995.1"/>
    <property type="molecule type" value="Genomic_DNA"/>
</dbReference>
<protein>
    <recommendedName>
        <fullName evidence="4">Dipeptidylpeptidase IV N-terminal domain-containing protein</fullName>
    </recommendedName>
</protein>
<dbReference type="InterPro" id="IPR011659">
    <property type="entry name" value="WD40"/>
</dbReference>
<dbReference type="Pfam" id="PF07676">
    <property type="entry name" value="PD40"/>
    <property type="match status" value="1"/>
</dbReference>
<name>A0A495A3A4_9BACI</name>
<dbReference type="Proteomes" id="UP000269301">
    <property type="component" value="Unassembled WGS sequence"/>
</dbReference>
<comment type="caution">
    <text evidence="2">The sequence shown here is derived from an EMBL/GenBank/DDBJ whole genome shotgun (WGS) entry which is preliminary data.</text>
</comment>
<keyword evidence="3" id="KW-1185">Reference proteome</keyword>
<proteinExistence type="predicted"/>
<evidence type="ECO:0000313" key="2">
    <source>
        <dbReference type="EMBL" id="RKQ33995.1"/>
    </source>
</evidence>
<organism evidence="2 3">
    <name type="scientific">Oceanobacillus halophilus</name>
    <dbReference type="NCBI Taxonomy" id="930130"/>
    <lineage>
        <taxon>Bacteria</taxon>
        <taxon>Bacillati</taxon>
        <taxon>Bacillota</taxon>
        <taxon>Bacilli</taxon>
        <taxon>Bacillales</taxon>
        <taxon>Bacillaceae</taxon>
        <taxon>Oceanobacillus</taxon>
    </lineage>
</organism>
<keyword evidence="1" id="KW-1133">Transmembrane helix</keyword>
<sequence length="347" mass="39804">MMKKKTIISILIIIGLITITLIVLGIIFDKEEFEKQQGRTSIYDVSSNGTIAYVFFDEGNPGIYLQSDTASPEEPIVQLKIDQEILDISFSPDGKKLAYIISHKNKQEDLKSAIHVVNVETGSNQVLFAKRTLVTEIEYHPTNEDMLYYLNADTFENYSPIASAKPHDFDVFSYQISSGETKQHTDLKKYMMQSLRVSRTKNTVYVSMFDDTDVETAEDSFATYLRIFEISLDDPKSIQVVSQKDNEQDIYDFAVAANDDAFIYQAVNDTGEDGIFQYELFFYDRQTEQGERFTHLREHTTNPIIGPDEKYVYFVVDKQFGSPKPDYYLYQMTIGGGNPEEIPLYMN</sequence>
<keyword evidence="1" id="KW-0812">Transmembrane</keyword>
<evidence type="ECO:0008006" key="4">
    <source>
        <dbReference type="Google" id="ProtNLM"/>
    </source>
</evidence>
<keyword evidence="1" id="KW-0472">Membrane</keyword>
<evidence type="ECO:0000313" key="3">
    <source>
        <dbReference type="Proteomes" id="UP000269301"/>
    </source>
</evidence>
<accession>A0A495A3A4</accession>
<reference evidence="2 3" key="1">
    <citation type="journal article" date="2016" name="Int. J. Syst. Evol. Microbiol.">
        <title>Oceanobacillus halophilus sp. nov., a novel moderately halophilic bacterium from a hypersaline lake.</title>
        <authorList>
            <person name="Amoozegar M.A."/>
            <person name="Bagheri M."/>
            <person name="Makhdoumi A."/>
            <person name="Nikou M.M."/>
            <person name="Fazeli S.A.S."/>
            <person name="Schumann P."/>
            <person name="Sproer C."/>
            <person name="Sanchez-Porro C."/>
            <person name="Ventosa A."/>
        </authorList>
    </citation>
    <scope>NUCLEOTIDE SEQUENCE [LARGE SCALE GENOMIC DNA]</scope>
    <source>
        <strain evidence="2 3">DSM 23996</strain>
    </source>
</reference>
<dbReference type="AlphaFoldDB" id="A0A495A3A4"/>
<dbReference type="SUPFAM" id="SSF82171">
    <property type="entry name" value="DPP6 N-terminal domain-like"/>
    <property type="match status" value="1"/>
</dbReference>
<dbReference type="Gene3D" id="2.120.10.30">
    <property type="entry name" value="TolB, C-terminal domain"/>
    <property type="match status" value="1"/>
</dbReference>
<evidence type="ECO:0000256" key="1">
    <source>
        <dbReference type="SAM" id="Phobius"/>
    </source>
</evidence>
<gene>
    <name evidence="2" type="ORF">D8M06_09250</name>
</gene>
<dbReference type="InterPro" id="IPR011042">
    <property type="entry name" value="6-blade_b-propeller_TolB-like"/>
</dbReference>
<feature type="transmembrane region" description="Helical" evidence="1">
    <location>
        <begin position="7"/>
        <end position="28"/>
    </location>
</feature>